<protein>
    <submittedName>
        <fullName evidence="1">Uncharacterized protein</fullName>
    </submittedName>
</protein>
<dbReference type="GO" id="GO:0061640">
    <property type="term" value="P:cytoskeleton-dependent cytokinesis"/>
    <property type="evidence" value="ECO:0007669"/>
    <property type="project" value="InterPro"/>
</dbReference>
<comment type="caution">
    <text evidence="1">The sequence shown here is derived from an EMBL/GenBank/DDBJ whole genome shotgun (WGS) entry which is preliminary data.</text>
</comment>
<keyword evidence="2" id="KW-1185">Reference proteome</keyword>
<evidence type="ECO:0000313" key="1">
    <source>
        <dbReference type="EMBL" id="OZJ05320.1"/>
    </source>
</evidence>
<dbReference type="InterPro" id="IPR009991">
    <property type="entry name" value="DCTN3"/>
</dbReference>
<name>A0A261Y3W4_9FUNG</name>
<dbReference type="EMBL" id="MVBO01000017">
    <property type="protein sequence ID" value="OZJ05320.1"/>
    <property type="molecule type" value="Genomic_DNA"/>
</dbReference>
<organism evidence="1 2">
    <name type="scientific">Bifiguratus adelaidae</name>
    <dbReference type="NCBI Taxonomy" id="1938954"/>
    <lineage>
        <taxon>Eukaryota</taxon>
        <taxon>Fungi</taxon>
        <taxon>Fungi incertae sedis</taxon>
        <taxon>Mucoromycota</taxon>
        <taxon>Mucoromycotina</taxon>
        <taxon>Endogonomycetes</taxon>
        <taxon>Endogonales</taxon>
        <taxon>Endogonales incertae sedis</taxon>
        <taxon>Bifiguratus</taxon>
    </lineage>
</organism>
<dbReference type="GO" id="GO:0005869">
    <property type="term" value="C:dynactin complex"/>
    <property type="evidence" value="ECO:0007669"/>
    <property type="project" value="InterPro"/>
</dbReference>
<dbReference type="PANTHER" id="PTHR28360">
    <property type="entry name" value="DYNACTIN SUBUNIT 3"/>
    <property type="match status" value="1"/>
</dbReference>
<dbReference type="PANTHER" id="PTHR28360:SF1">
    <property type="entry name" value="DYNACTIN SUBUNIT 3"/>
    <property type="match status" value="1"/>
</dbReference>
<sequence length="709" mass="79432">MKTACVVEVPWEHDLPEGHIYRAKPKEKWARLGHKELDRLSHAISETHKLASVEALPSRLISAFVKSFSQFSGDTADDENGFSRRRIKLSCILVDFGNHAWRYTDTPQQSMSCDLRASVYKAIQQYISATETGSTSLHTSENVHSASLHSQHPFDHCQVTLHIVRANITDPELLPKDIVQQLSKEITISIVNIPNIPSKVENYLFDFFSGQLSLKRLKITAEAPKQKENAYVMCRTFHNRTLKLPLHVDQYVRKSARLAPQFQPYADDLKEIYILEDVTESSVSDMVNLSGATLSSTEPVPKWEMADAPVLGPTTVTLLEIEGKIFLTETSKYNGILSEGQDGHTLKVNATDQTVSSRQDVATLTNEFRWAICFRDGCLAPIASLGSIDDNPEQAVCGYGIESGKVLTLLEKFQHIMTKSNIPNLNPAFETLNQLLAVLILAREGNEVPDLPMPSEGDSKPAMAARLLGGLVKVAAEYEHDSGMHAKLCQFITSYLTERKYNWDEDEAETSDGDNTGSINKAWRATLNNSRIDKEHQGTDARNVLAQWNKLSGQWRRILKERKYVADFLDKYPKPQLQTLSADDATTSQRPQVTHELTASYLPPEAKLEQILSAHDDLTRFVQDVSGIKELQFVLNGQGFADLDTTRQKLAPLVPVHSALNLESAQCSERVTKLLSRYNVLINTLSEIFISWNSVLDHVESAIVELEHK</sequence>
<accession>A0A261Y3W4</accession>
<dbReference type="AlphaFoldDB" id="A0A261Y3W4"/>
<dbReference type="Proteomes" id="UP000242875">
    <property type="component" value="Unassembled WGS sequence"/>
</dbReference>
<proteinExistence type="predicted"/>
<reference evidence="1 2" key="1">
    <citation type="journal article" date="2017" name="Mycologia">
        <title>Bifiguratus adelaidae, gen. et sp. nov., a new member of Mucoromycotina in endophytic and soil-dwelling habitats.</title>
        <authorList>
            <person name="Torres-Cruz T.J."/>
            <person name="Billingsley Tobias T.L."/>
            <person name="Almatruk M."/>
            <person name="Hesse C."/>
            <person name="Kuske C.R."/>
            <person name="Desiro A."/>
            <person name="Benucci G.M."/>
            <person name="Bonito G."/>
            <person name="Stajich J.E."/>
            <person name="Dunlap C."/>
            <person name="Arnold A.E."/>
            <person name="Porras-Alfaro A."/>
        </authorList>
    </citation>
    <scope>NUCLEOTIDE SEQUENCE [LARGE SCALE GENOMIC DNA]</scope>
    <source>
        <strain evidence="1 2">AZ0501</strain>
    </source>
</reference>
<dbReference type="OrthoDB" id="16729at2759"/>
<evidence type="ECO:0000313" key="2">
    <source>
        <dbReference type="Proteomes" id="UP000242875"/>
    </source>
</evidence>
<gene>
    <name evidence="1" type="ORF">BZG36_01569</name>
</gene>
<dbReference type="Pfam" id="PF07426">
    <property type="entry name" value="Dynactin_p22"/>
    <property type="match status" value="1"/>
</dbReference>